<feature type="compositionally biased region" description="Polar residues" evidence="3">
    <location>
        <begin position="144"/>
        <end position="159"/>
    </location>
</feature>
<dbReference type="PROSITE" id="PS50009">
    <property type="entry name" value="RASGEF_CAT"/>
    <property type="match status" value="1"/>
</dbReference>
<feature type="compositionally biased region" description="Polar residues" evidence="3">
    <location>
        <begin position="853"/>
        <end position="862"/>
    </location>
</feature>
<dbReference type="InterPro" id="IPR001895">
    <property type="entry name" value="RASGEF_cat_dom"/>
</dbReference>
<dbReference type="OrthoDB" id="10254377at2759"/>
<dbReference type="PANTHER" id="PTHR23113">
    <property type="entry name" value="GUANINE NUCLEOTIDE EXCHANGE FACTOR"/>
    <property type="match status" value="1"/>
</dbReference>
<feature type="domain" description="Ras-GEF" evidence="4">
    <location>
        <begin position="1394"/>
        <end position="1638"/>
    </location>
</feature>
<feature type="region of interest" description="Disordered" evidence="3">
    <location>
        <begin position="1"/>
        <end position="71"/>
    </location>
</feature>
<feature type="region of interest" description="Disordered" evidence="3">
    <location>
        <begin position="1027"/>
        <end position="1065"/>
    </location>
</feature>
<dbReference type="STRING" id="1408163.A0A0F4YZF6"/>
<feature type="compositionally biased region" description="Basic and acidic residues" evidence="3">
    <location>
        <begin position="890"/>
        <end position="900"/>
    </location>
</feature>
<feature type="compositionally biased region" description="Polar residues" evidence="3">
    <location>
        <begin position="990"/>
        <end position="999"/>
    </location>
</feature>
<dbReference type="Proteomes" id="UP000053958">
    <property type="component" value="Unassembled WGS sequence"/>
</dbReference>
<dbReference type="GO" id="GO:0007265">
    <property type="term" value="P:Ras protein signal transduction"/>
    <property type="evidence" value="ECO:0007669"/>
    <property type="project" value="TreeGrafter"/>
</dbReference>
<feature type="compositionally biased region" description="Polar residues" evidence="3">
    <location>
        <begin position="958"/>
        <end position="967"/>
    </location>
</feature>
<dbReference type="EMBL" id="LASV01000093">
    <property type="protein sequence ID" value="KKA23619.1"/>
    <property type="molecule type" value="Genomic_DNA"/>
</dbReference>
<organism evidence="6 7">
    <name type="scientific">Rasamsonia emersonii (strain ATCC 16479 / CBS 393.64 / IMI 116815)</name>
    <dbReference type="NCBI Taxonomy" id="1408163"/>
    <lineage>
        <taxon>Eukaryota</taxon>
        <taxon>Fungi</taxon>
        <taxon>Dikarya</taxon>
        <taxon>Ascomycota</taxon>
        <taxon>Pezizomycotina</taxon>
        <taxon>Eurotiomycetes</taxon>
        <taxon>Eurotiomycetidae</taxon>
        <taxon>Eurotiales</taxon>
        <taxon>Trichocomaceae</taxon>
        <taxon>Rasamsonia</taxon>
    </lineage>
</organism>
<dbReference type="GO" id="GO:0005886">
    <property type="term" value="C:plasma membrane"/>
    <property type="evidence" value="ECO:0007669"/>
    <property type="project" value="TreeGrafter"/>
</dbReference>
<feature type="region of interest" description="Disordered" evidence="3">
    <location>
        <begin position="641"/>
        <end position="677"/>
    </location>
</feature>
<feature type="region of interest" description="Disordered" evidence="3">
    <location>
        <begin position="878"/>
        <end position="916"/>
    </location>
</feature>
<feature type="compositionally biased region" description="Basic and acidic residues" evidence="3">
    <location>
        <begin position="1265"/>
        <end position="1274"/>
    </location>
</feature>
<feature type="region of interest" description="Disordered" evidence="3">
    <location>
        <begin position="939"/>
        <end position="1002"/>
    </location>
</feature>
<evidence type="ECO:0000256" key="3">
    <source>
        <dbReference type="SAM" id="MobiDB-lite"/>
    </source>
</evidence>
<evidence type="ECO:0000313" key="6">
    <source>
        <dbReference type="EMBL" id="KKA23619.1"/>
    </source>
</evidence>
<feature type="compositionally biased region" description="Basic and acidic residues" evidence="3">
    <location>
        <begin position="1282"/>
        <end position="1301"/>
    </location>
</feature>
<feature type="compositionally biased region" description="Basic and acidic residues" evidence="3">
    <location>
        <begin position="1127"/>
        <end position="1140"/>
    </location>
</feature>
<feature type="region of interest" description="Disordered" evidence="3">
    <location>
        <begin position="90"/>
        <end position="126"/>
    </location>
</feature>
<reference evidence="6 7" key="1">
    <citation type="submission" date="2015-04" db="EMBL/GenBank/DDBJ databases">
        <authorList>
            <person name="Heijne W.H."/>
            <person name="Fedorova N.D."/>
            <person name="Nierman W.C."/>
            <person name="Vollebregt A.W."/>
            <person name="Zhao Z."/>
            <person name="Wu L."/>
            <person name="Kumar M."/>
            <person name="Stam H."/>
            <person name="van den Berg M.A."/>
            <person name="Pel H.J."/>
        </authorList>
    </citation>
    <scope>NUCLEOTIDE SEQUENCE [LARGE SCALE GENOMIC DNA]</scope>
    <source>
        <strain evidence="6 7">CBS 393.64</strain>
    </source>
</reference>
<feature type="compositionally biased region" description="Polar residues" evidence="3">
    <location>
        <begin position="584"/>
        <end position="603"/>
    </location>
</feature>
<feature type="region of interest" description="Disordered" evidence="3">
    <location>
        <begin position="745"/>
        <end position="771"/>
    </location>
</feature>
<dbReference type="InterPro" id="IPR008937">
    <property type="entry name" value="Ras-like_GEF"/>
</dbReference>
<feature type="region of interest" description="Disordered" evidence="3">
    <location>
        <begin position="139"/>
        <end position="166"/>
    </location>
</feature>
<dbReference type="Gene3D" id="1.10.840.10">
    <property type="entry name" value="Ras guanine-nucleotide exchange factors catalytic domain"/>
    <property type="match status" value="1"/>
</dbReference>
<feature type="compositionally biased region" description="Basic and acidic residues" evidence="3">
    <location>
        <begin position="907"/>
        <end position="916"/>
    </location>
</feature>
<dbReference type="Gene3D" id="1.20.870.10">
    <property type="entry name" value="Son of sevenless (SoS) protein Chain: S domain 1"/>
    <property type="match status" value="1"/>
</dbReference>
<protein>
    <submittedName>
        <fullName evidence="6">Guanine nucleotide exchange factor</fullName>
    </submittedName>
</protein>
<evidence type="ECO:0000259" key="4">
    <source>
        <dbReference type="PROSITE" id="PS50009"/>
    </source>
</evidence>
<feature type="region of interest" description="Disordered" evidence="3">
    <location>
        <begin position="697"/>
        <end position="730"/>
    </location>
</feature>
<feature type="region of interest" description="Disordered" evidence="3">
    <location>
        <begin position="178"/>
        <end position="207"/>
    </location>
</feature>
<feature type="region of interest" description="Disordered" evidence="3">
    <location>
        <begin position="1196"/>
        <end position="1381"/>
    </location>
</feature>
<feature type="domain" description="N-terminal Ras-GEF" evidence="5">
    <location>
        <begin position="369"/>
        <end position="497"/>
    </location>
</feature>
<feature type="compositionally biased region" description="Low complexity" evidence="3">
    <location>
        <begin position="1037"/>
        <end position="1053"/>
    </location>
</feature>
<feature type="region of interest" description="Disordered" evidence="3">
    <location>
        <begin position="285"/>
        <end position="308"/>
    </location>
</feature>
<keyword evidence="1 2" id="KW-0344">Guanine-nucleotide releasing factor</keyword>
<dbReference type="InterPro" id="IPR023578">
    <property type="entry name" value="Ras_GEF_dom_sf"/>
</dbReference>
<evidence type="ECO:0000256" key="1">
    <source>
        <dbReference type="ARBA" id="ARBA00022658"/>
    </source>
</evidence>
<feature type="region of interest" description="Disordered" evidence="3">
    <location>
        <begin position="833"/>
        <end position="862"/>
    </location>
</feature>
<dbReference type="PANTHER" id="PTHR23113:SF363">
    <property type="entry name" value="PROTEIN SON OF SEVENLESS"/>
    <property type="match status" value="1"/>
</dbReference>
<dbReference type="InterPro" id="IPR036964">
    <property type="entry name" value="RASGEF_cat_dom_sf"/>
</dbReference>
<dbReference type="CDD" id="cd06224">
    <property type="entry name" value="REM"/>
    <property type="match status" value="1"/>
</dbReference>
<dbReference type="Pfam" id="PF00617">
    <property type="entry name" value="RasGEF"/>
    <property type="match status" value="1"/>
</dbReference>
<dbReference type="GeneID" id="25314687"/>
<evidence type="ECO:0000259" key="5">
    <source>
        <dbReference type="PROSITE" id="PS50212"/>
    </source>
</evidence>
<feature type="compositionally biased region" description="Pro residues" evidence="3">
    <location>
        <begin position="1311"/>
        <end position="1324"/>
    </location>
</feature>
<keyword evidence="7" id="KW-1185">Reference proteome</keyword>
<sequence length="1641" mass="179982">MASSTNKATPGPSFAPSPSKRNDGPTAESPGTRASTLGISASIRGQRFQSNLRRAQTVTQPGATGKKTVVNRGKGDLAASLLRVKNSTEVLRQRSLKRSNPPPAPDASSSGREGTHFTVGNVGNNGRIYLRPLADSSLKRAHTQPLSSISASAPTNTHLQPPKPVALRDARHSIWSTSQLSELRPDYTREGSAEPSESGDAEHHKRAHSFSTISEYAQSTDQKHRGEFRIVIDRFEQRSESNDKPSLPALEVPIPHYRLGTLQFNSDGIPDLRSSIYTRTSVSDNVLSSVPKEDAESPRIPPDSYAPDSLQPGRTLSVAMSLFSGAAPRNSSSTQKSAIYCLKGPIEPSIFDFLMEDMDDPAVVRYLPGTKDISAATPARIVAQISSESFMDYELVSDFFLTFRSYLSPETLLALLMARLEWAINRLQEDGRIIRIRTFAALRHWILNYFADDFVTNRDLRVQFCDKINSLYESVKSRNTGGTSDIKILVDLKRCWHGRCVLYWDCPDLAGPDSPVVPGGVAGSRDVNKTRLSDTHSSNADAVVDAELEAEPPANTAGAGLLRRSSTTRMRNGASGMAKRRSTSDQSIQALSCSFPTKRSSSPLERGKVPHPVPIQTQFPSPCSNPCSPTAASVYRHPFHEHKRSGSFSDSARDDRAPLSRANADGQGQFLSQSMPGSGSLIRGNLLPPVDASVGVTLPPSPTLLDPPDEPEALKTRSSSEGNVKSIGASPGVRTIIGSIRKVLHSRQGGQGSPSHTANVNPSSPLRGKTATLPVNVEFRSDLYKDRKNPPLSKSSSRIDLLCDRAMKDYREALGIRSEKPTYDITLCQENAGQDIKSEPDPCRLQAPKPNDQRLSSQVTSGSKSIVIVDDTGLDLPVMSGGVGWPPAGSERRDDEHGHSEQSSITQRDHSSSEHAEVPVAFPEHHLERYAFAADTMTLSSRPSTRHRPRSFAFTRDGSIQRSASDSSRLRKYASYQRSMTRHFPESASDKVTSASSENLPADQHKPLARMLRRRPGGDLRKIQNVHDLEPHLRPRSSASDTSLTDSITTSAAPYPDPTSPDRAASTRFSLINTHSSQNLRPSFEAAVAEFSRIPDDEDGGVESTLLKLEGKWPPKQSPSDSNYPFAHHESGESDHHGDSQQHQQETPGHPTWLEQGPAGDTNGAQAVGGQRMVTSQLYPESVAESEYSYSSIPLLERGLSDDSMKKPKVSSLPSETAMSRPPFSGNVSKDTNERESSHPSIQTVDETESLRRIPPGSTVPTTADFDRDHRSELSSELSVDVIEKDEAREDLSSRTSRDSRGLAISSLDIPPHPLAHPPSPPITIPQRVSTVPHAKPETPVAPQAQPLTPGPSPTRKNGGSPQRGVETQQTSNDTTCIQNPQQPRHVPFVLACDSRLLAQQLTLVEKAALDEVDWKDLVEMKWNNNSSSALNWVQFLTEQERKGIDLVVGRFNLMVKWVLSEIVLTRDIHERAQTITKFIHVAAHARRICNYSTMLQIAIALSSVDCTRLRKTWELVSPADKRLLKGMESLIQPVRNFHELRVEMETANLQDGCIPFVGLYVHDLTYNAQKPSQVAGTRDGDALVNFERYRTAARIVKCLLRLIDASNKYTLEPVHGVIERCLWIACLSEDQIQALSKSLE</sequence>
<dbReference type="InterPro" id="IPR000651">
    <property type="entry name" value="Ras-like_Gua-exchang_fac_N"/>
</dbReference>
<feature type="compositionally biased region" description="Polar residues" evidence="3">
    <location>
        <begin position="47"/>
        <end position="62"/>
    </location>
</feature>
<dbReference type="GO" id="GO:0005085">
    <property type="term" value="F:guanyl-nucleotide exchange factor activity"/>
    <property type="evidence" value="ECO:0007669"/>
    <property type="project" value="UniProtKB-KW"/>
</dbReference>
<dbReference type="SMART" id="SM00147">
    <property type="entry name" value="RasGEF"/>
    <property type="match status" value="1"/>
</dbReference>
<name>A0A0F4YZF6_RASE3</name>
<dbReference type="Pfam" id="PF00618">
    <property type="entry name" value="RasGEF_N"/>
    <property type="match status" value="1"/>
</dbReference>
<feature type="region of interest" description="Disordered" evidence="3">
    <location>
        <begin position="565"/>
        <end position="624"/>
    </location>
</feature>
<comment type="caution">
    <text evidence="6">The sequence shown here is derived from an EMBL/GenBank/DDBJ whole genome shotgun (WGS) entry which is preliminary data.</text>
</comment>
<evidence type="ECO:0000313" key="7">
    <source>
        <dbReference type="Proteomes" id="UP000053958"/>
    </source>
</evidence>
<feature type="compositionally biased region" description="Polar residues" evidence="3">
    <location>
        <begin position="1355"/>
        <end position="1381"/>
    </location>
</feature>
<gene>
    <name evidence="6" type="ORF">T310_2336</name>
</gene>
<feature type="region of interest" description="Disordered" evidence="3">
    <location>
        <begin position="1110"/>
        <end position="1173"/>
    </location>
</feature>
<evidence type="ECO:0000256" key="2">
    <source>
        <dbReference type="PROSITE-ProRule" id="PRU00168"/>
    </source>
</evidence>
<dbReference type="SMART" id="SM00229">
    <property type="entry name" value="RasGEFN"/>
    <property type="match status" value="1"/>
</dbReference>
<proteinExistence type="predicted"/>
<feature type="compositionally biased region" description="Polar residues" evidence="3">
    <location>
        <begin position="615"/>
        <end position="624"/>
    </location>
</feature>
<accession>A0A0F4YZF6</accession>
<feature type="compositionally biased region" description="Polar residues" evidence="3">
    <location>
        <begin position="753"/>
        <end position="764"/>
    </location>
</feature>
<dbReference type="RefSeq" id="XP_013330231.1">
    <property type="nucleotide sequence ID" value="XM_013474777.1"/>
</dbReference>
<dbReference type="SUPFAM" id="SSF48366">
    <property type="entry name" value="Ras GEF"/>
    <property type="match status" value="1"/>
</dbReference>
<feature type="compositionally biased region" description="Basic and acidic residues" evidence="3">
    <location>
        <begin position="183"/>
        <end position="192"/>
    </location>
</feature>
<dbReference type="PROSITE" id="PS50212">
    <property type="entry name" value="RASGEF_NTER"/>
    <property type="match status" value="1"/>
</dbReference>